<evidence type="ECO:0000313" key="2">
    <source>
        <dbReference type="Proteomes" id="UP001500621"/>
    </source>
</evidence>
<organism evidence="1 2">
    <name type="scientific">Nocardioides nanhaiensis</name>
    <dbReference type="NCBI Taxonomy" id="1476871"/>
    <lineage>
        <taxon>Bacteria</taxon>
        <taxon>Bacillati</taxon>
        <taxon>Actinomycetota</taxon>
        <taxon>Actinomycetes</taxon>
        <taxon>Propionibacteriales</taxon>
        <taxon>Nocardioidaceae</taxon>
        <taxon>Nocardioides</taxon>
    </lineage>
</organism>
<keyword evidence="2" id="KW-1185">Reference proteome</keyword>
<dbReference type="InterPro" id="IPR028082">
    <property type="entry name" value="Peripla_BP_I"/>
</dbReference>
<dbReference type="SUPFAM" id="SSF53822">
    <property type="entry name" value="Periplasmic binding protein-like I"/>
    <property type="match status" value="1"/>
</dbReference>
<evidence type="ECO:0008006" key="3">
    <source>
        <dbReference type="Google" id="ProtNLM"/>
    </source>
</evidence>
<gene>
    <name evidence="1" type="ORF">GCM10023226_37070</name>
</gene>
<name>A0ABP8WTN8_9ACTN</name>
<reference evidence="2" key="1">
    <citation type="journal article" date="2019" name="Int. J. Syst. Evol. Microbiol.">
        <title>The Global Catalogue of Microorganisms (GCM) 10K type strain sequencing project: providing services to taxonomists for standard genome sequencing and annotation.</title>
        <authorList>
            <consortium name="The Broad Institute Genomics Platform"/>
            <consortium name="The Broad Institute Genome Sequencing Center for Infectious Disease"/>
            <person name="Wu L."/>
            <person name="Ma J."/>
        </authorList>
    </citation>
    <scope>NUCLEOTIDE SEQUENCE [LARGE SCALE GENOMIC DNA]</scope>
    <source>
        <strain evidence="2">JCM 18127</strain>
    </source>
</reference>
<sequence length="416" mass="41981">MVAGVASLLLVGGAGYAATRPAGPGGPGGSGASGTSAPVRDGDALRAEQEAFAAGQQVLGGEREPGTPAVQRLEHDRVLFTVSVAPARPGPNLVRVDTLPLDAKAHRQHRGLPVQVGTSEQDLVEATPRPGTDGLWAVVDLPEGTGTVLVTHGPRHRVPFPVETGRDDGAGQDARALWTGPDGPECLAAASAAFLAGADGAGTTTTTCPAAELSEADRSSLVSVVDTLAARGVEEVAVAADGSARSQEALQAVQQAATAAGVAVVDPAQRPGTRNALLVVSGWAEAATSLADTWALPPTEQPIRNDGTWLAPWLLTPQVVDSTPGVVLALDFDIRDPGAREFSNTLATYLPGQSPTASAYAAWRAVGDDASAPGSTTLYAASRAAVMPSMGGGHAHETEVAWFPGGTVTPIGAPAG</sequence>
<protein>
    <recommendedName>
        <fullName evidence="3">ABC transporter substrate-binding protein</fullName>
    </recommendedName>
</protein>
<dbReference type="Proteomes" id="UP001500621">
    <property type="component" value="Unassembled WGS sequence"/>
</dbReference>
<accession>A0ABP8WTN8</accession>
<comment type="caution">
    <text evidence="1">The sequence shown here is derived from an EMBL/GenBank/DDBJ whole genome shotgun (WGS) entry which is preliminary data.</text>
</comment>
<dbReference type="EMBL" id="BAABIM010000004">
    <property type="protein sequence ID" value="GAA4695298.1"/>
    <property type="molecule type" value="Genomic_DNA"/>
</dbReference>
<proteinExistence type="predicted"/>
<evidence type="ECO:0000313" key="1">
    <source>
        <dbReference type="EMBL" id="GAA4695298.1"/>
    </source>
</evidence>